<feature type="domain" description="GGDEF" evidence="2">
    <location>
        <begin position="220"/>
        <end position="349"/>
    </location>
</feature>
<evidence type="ECO:0000259" key="2">
    <source>
        <dbReference type="PROSITE" id="PS50887"/>
    </source>
</evidence>
<feature type="transmembrane region" description="Helical" evidence="1">
    <location>
        <begin position="65"/>
        <end position="84"/>
    </location>
</feature>
<dbReference type="PANTHER" id="PTHR45138:SF9">
    <property type="entry name" value="DIGUANYLATE CYCLASE DGCM-RELATED"/>
    <property type="match status" value="1"/>
</dbReference>
<evidence type="ECO:0000313" key="3">
    <source>
        <dbReference type="EMBL" id="ANY66804.1"/>
    </source>
</evidence>
<feature type="transmembrane region" description="Helical" evidence="1">
    <location>
        <begin position="37"/>
        <end position="58"/>
    </location>
</feature>
<dbReference type="Pfam" id="PF00990">
    <property type="entry name" value="GGDEF"/>
    <property type="match status" value="1"/>
</dbReference>
<proteinExistence type="predicted"/>
<accession>A0A1B2DGE3</accession>
<feature type="transmembrane region" description="Helical" evidence="1">
    <location>
        <begin position="142"/>
        <end position="159"/>
    </location>
</feature>
<dbReference type="SMART" id="SM00267">
    <property type="entry name" value="GGDEF"/>
    <property type="match status" value="1"/>
</dbReference>
<sequence>MLNVYWVLCILALTCQYTIFALQNTSPEDTFFTNRLFTYDILVQNIFLLVVMVSLEVIIRYANRFIEKALIIGAHLITMSFLFFLNAQLLTAPALLLLPMLITILFLRPYYLFVSLLVSMLYLFYIYFSYYYEDVFNTLDALFYAGILVATALLGFAIIQRARGLLVTLNRTLKSEQELLIKNIVMDRMSKIDPLTDLYNHKTFHEYAEKLIEYQEANPFNFQLAIIDIDNFKHVNDTYGHWVGDITLKQMAATLLKHLKTDDFAARYGGEEFILILHEESLEKALALVEEIRVSISQTKIAEMDNHSVTVSIGLHEHLPGESKGTSFQEADQALYESKNSGKNKTTIR</sequence>
<dbReference type="GO" id="GO:0043709">
    <property type="term" value="P:cell adhesion involved in single-species biofilm formation"/>
    <property type="evidence" value="ECO:0007669"/>
    <property type="project" value="TreeGrafter"/>
</dbReference>
<dbReference type="CDD" id="cd01949">
    <property type="entry name" value="GGDEF"/>
    <property type="match status" value="1"/>
</dbReference>
<dbReference type="InterPro" id="IPR050469">
    <property type="entry name" value="Diguanylate_Cyclase"/>
</dbReference>
<dbReference type="InterPro" id="IPR000160">
    <property type="entry name" value="GGDEF_dom"/>
</dbReference>
<dbReference type="SUPFAM" id="SSF55073">
    <property type="entry name" value="Nucleotide cyclase"/>
    <property type="match status" value="1"/>
</dbReference>
<organism evidence="3">
    <name type="scientific">Paenibacillus sp. BIHB 4019</name>
    <dbReference type="NCBI Taxonomy" id="1870819"/>
    <lineage>
        <taxon>Bacteria</taxon>
        <taxon>Bacillati</taxon>
        <taxon>Bacillota</taxon>
        <taxon>Bacilli</taxon>
        <taxon>Bacillales</taxon>
        <taxon>Paenibacillaceae</taxon>
        <taxon>Paenibacillus</taxon>
    </lineage>
</organism>
<dbReference type="RefSeq" id="WP_172455446.1">
    <property type="nucleotide sequence ID" value="NZ_CP016808.1"/>
</dbReference>
<dbReference type="InterPro" id="IPR043128">
    <property type="entry name" value="Rev_trsase/Diguanyl_cyclase"/>
</dbReference>
<dbReference type="GO" id="GO:0005886">
    <property type="term" value="C:plasma membrane"/>
    <property type="evidence" value="ECO:0007669"/>
    <property type="project" value="TreeGrafter"/>
</dbReference>
<keyword evidence="1" id="KW-0472">Membrane</keyword>
<dbReference type="PANTHER" id="PTHR45138">
    <property type="entry name" value="REGULATORY COMPONENTS OF SENSORY TRANSDUCTION SYSTEM"/>
    <property type="match status" value="1"/>
</dbReference>
<dbReference type="NCBIfam" id="TIGR00254">
    <property type="entry name" value="GGDEF"/>
    <property type="match status" value="1"/>
</dbReference>
<feature type="transmembrane region" description="Helical" evidence="1">
    <location>
        <begin position="112"/>
        <end position="130"/>
    </location>
</feature>
<evidence type="ECO:0000256" key="1">
    <source>
        <dbReference type="SAM" id="Phobius"/>
    </source>
</evidence>
<dbReference type="EMBL" id="CP016808">
    <property type="protein sequence ID" value="ANY66804.1"/>
    <property type="molecule type" value="Genomic_DNA"/>
</dbReference>
<reference evidence="3" key="1">
    <citation type="submission" date="2016-08" db="EMBL/GenBank/DDBJ databases">
        <title>Complete Genome Seqeunce of Paenibacillus sp. BIHB 4019 from tea rhizoplane.</title>
        <authorList>
            <person name="Thakur R."/>
            <person name="Swarnkar M.K."/>
            <person name="Gulati A."/>
        </authorList>
    </citation>
    <scope>NUCLEOTIDE SEQUENCE [LARGE SCALE GENOMIC DNA]</scope>
    <source>
        <strain evidence="3">BIHB4019</strain>
    </source>
</reference>
<keyword evidence="1" id="KW-1133">Transmembrane helix</keyword>
<dbReference type="PROSITE" id="PS50887">
    <property type="entry name" value="GGDEF"/>
    <property type="match status" value="1"/>
</dbReference>
<dbReference type="InterPro" id="IPR029787">
    <property type="entry name" value="Nucleotide_cyclase"/>
</dbReference>
<gene>
    <name evidence="3" type="ORF">BBD42_10270</name>
</gene>
<name>A0A1B2DGE3_9BACL</name>
<dbReference type="AlphaFoldDB" id="A0A1B2DGE3"/>
<dbReference type="Gene3D" id="3.30.70.270">
    <property type="match status" value="1"/>
</dbReference>
<dbReference type="GO" id="GO:0052621">
    <property type="term" value="F:diguanylate cyclase activity"/>
    <property type="evidence" value="ECO:0007669"/>
    <property type="project" value="TreeGrafter"/>
</dbReference>
<keyword evidence="1" id="KW-0812">Transmembrane</keyword>
<dbReference type="GO" id="GO:1902201">
    <property type="term" value="P:negative regulation of bacterial-type flagellum-dependent cell motility"/>
    <property type="evidence" value="ECO:0007669"/>
    <property type="project" value="TreeGrafter"/>
</dbReference>
<protein>
    <recommendedName>
        <fullName evidence="2">GGDEF domain-containing protein</fullName>
    </recommendedName>
</protein>
<dbReference type="FunFam" id="3.30.70.270:FF:000001">
    <property type="entry name" value="Diguanylate cyclase domain protein"/>
    <property type="match status" value="1"/>
</dbReference>